<proteinExistence type="predicted"/>
<dbReference type="Proteomes" id="UP000198756">
    <property type="component" value="Unassembled WGS sequence"/>
</dbReference>
<feature type="non-terminal residue" evidence="1">
    <location>
        <position position="1"/>
    </location>
</feature>
<dbReference type="AlphaFoldDB" id="A0A1G5ZSX5"/>
<sequence>DLRGLEKVNGEFALIMTVYNLKRTITLLGIEELTEKIKKWKPDYKKAALALKSSLKAQITKYLTYFGISTTAVKLNTVLNRIQFSNHSNHLYGSEMDFFGKSRGFFTV</sequence>
<name>A0A1G5ZSX5_9BACT</name>
<dbReference type="STRING" id="279824.SAMN03080617_04368"/>
<gene>
    <name evidence="1" type="ORF">SAMN03080617_04368</name>
</gene>
<organism evidence="1 2">
    <name type="scientific">Algoriphagus alkaliphilus</name>
    <dbReference type="NCBI Taxonomy" id="279824"/>
    <lineage>
        <taxon>Bacteria</taxon>
        <taxon>Pseudomonadati</taxon>
        <taxon>Bacteroidota</taxon>
        <taxon>Cytophagia</taxon>
        <taxon>Cytophagales</taxon>
        <taxon>Cyclobacteriaceae</taxon>
        <taxon>Algoriphagus</taxon>
    </lineage>
</organism>
<accession>A0A1G5ZSX5</accession>
<evidence type="ECO:0008006" key="3">
    <source>
        <dbReference type="Google" id="ProtNLM"/>
    </source>
</evidence>
<dbReference type="RefSeq" id="WP_217636704.1">
    <property type="nucleotide sequence ID" value="NZ_FMXE01000065.1"/>
</dbReference>
<evidence type="ECO:0000313" key="1">
    <source>
        <dbReference type="EMBL" id="SDA97393.1"/>
    </source>
</evidence>
<protein>
    <recommendedName>
        <fullName evidence="3">Transposase DDE domain-containing protein</fullName>
    </recommendedName>
</protein>
<evidence type="ECO:0000313" key="2">
    <source>
        <dbReference type="Proteomes" id="UP000198756"/>
    </source>
</evidence>
<keyword evidence="2" id="KW-1185">Reference proteome</keyword>
<dbReference type="EMBL" id="FMXE01000065">
    <property type="protein sequence ID" value="SDA97393.1"/>
    <property type="molecule type" value="Genomic_DNA"/>
</dbReference>
<reference evidence="2" key="1">
    <citation type="submission" date="2016-10" db="EMBL/GenBank/DDBJ databases">
        <authorList>
            <person name="Varghese N."/>
            <person name="Submissions S."/>
        </authorList>
    </citation>
    <scope>NUCLEOTIDE SEQUENCE [LARGE SCALE GENOMIC DNA]</scope>
    <source>
        <strain evidence="2">DSM 22703</strain>
    </source>
</reference>